<protein>
    <submittedName>
        <fullName evidence="2">Uncharacterized protein</fullName>
    </submittedName>
</protein>
<organism evidence="2 3">
    <name type="scientific">Glossina palpalis gambiensis</name>
    <dbReference type="NCBI Taxonomy" id="67801"/>
    <lineage>
        <taxon>Eukaryota</taxon>
        <taxon>Metazoa</taxon>
        <taxon>Ecdysozoa</taxon>
        <taxon>Arthropoda</taxon>
        <taxon>Hexapoda</taxon>
        <taxon>Insecta</taxon>
        <taxon>Pterygota</taxon>
        <taxon>Neoptera</taxon>
        <taxon>Endopterygota</taxon>
        <taxon>Diptera</taxon>
        <taxon>Brachycera</taxon>
        <taxon>Muscomorpha</taxon>
        <taxon>Hippoboscoidea</taxon>
        <taxon>Glossinidae</taxon>
        <taxon>Glossina</taxon>
    </lineage>
</organism>
<evidence type="ECO:0000313" key="3">
    <source>
        <dbReference type="Proteomes" id="UP000092460"/>
    </source>
</evidence>
<accession>A0A1B0B4P6</accession>
<keyword evidence="3" id="KW-1185">Reference proteome</keyword>
<keyword evidence="1" id="KW-0472">Membrane</keyword>
<feature type="transmembrane region" description="Helical" evidence="1">
    <location>
        <begin position="122"/>
        <end position="139"/>
    </location>
</feature>
<reference evidence="2" key="2">
    <citation type="submission" date="2020-05" db="UniProtKB">
        <authorList>
            <consortium name="EnsemblMetazoa"/>
        </authorList>
    </citation>
    <scope>IDENTIFICATION</scope>
    <source>
        <strain evidence="2">IAEA</strain>
    </source>
</reference>
<dbReference type="AlphaFoldDB" id="A0A1B0B4P6"/>
<keyword evidence="1" id="KW-1133">Transmembrane helix</keyword>
<dbReference type="VEuPathDB" id="VectorBase:GPPI018741"/>
<keyword evidence="1" id="KW-0812">Transmembrane</keyword>
<name>A0A1B0B4P6_9MUSC</name>
<sequence length="140" mass="15961">MSGSAEADDGDDGDDYDDDGDDAFKLLAIIHRISACLAAICHKMSPNVNCHCTMPEGRPSNGLRRLYERTKVRIRDSRWRKRQIPGNKEKWIASLFRSLPPHMLHTYILIKRLKLFLEASFAHLYIVMLAVACLALKCIF</sequence>
<evidence type="ECO:0000313" key="2">
    <source>
        <dbReference type="EnsemblMetazoa" id="GPPI018741-PA"/>
    </source>
</evidence>
<dbReference type="EMBL" id="JXJN01008379">
    <property type="status" value="NOT_ANNOTATED_CDS"/>
    <property type="molecule type" value="Genomic_DNA"/>
</dbReference>
<evidence type="ECO:0000256" key="1">
    <source>
        <dbReference type="SAM" id="Phobius"/>
    </source>
</evidence>
<dbReference type="EnsemblMetazoa" id="GPPI018741-RA">
    <property type="protein sequence ID" value="GPPI018741-PA"/>
    <property type="gene ID" value="GPPI018741"/>
</dbReference>
<dbReference type="Proteomes" id="UP000092460">
    <property type="component" value="Unassembled WGS sequence"/>
</dbReference>
<proteinExistence type="predicted"/>
<reference evidence="3" key="1">
    <citation type="submission" date="2015-01" db="EMBL/GenBank/DDBJ databases">
        <authorList>
            <person name="Aksoy S."/>
            <person name="Warren W."/>
            <person name="Wilson R.K."/>
        </authorList>
    </citation>
    <scope>NUCLEOTIDE SEQUENCE [LARGE SCALE GENOMIC DNA]</scope>
    <source>
        <strain evidence="3">IAEA</strain>
    </source>
</reference>